<dbReference type="InterPro" id="IPR012902">
    <property type="entry name" value="N_methyl_site"/>
</dbReference>
<evidence type="ECO:0000256" key="3">
    <source>
        <dbReference type="ARBA" id="ARBA00022481"/>
    </source>
</evidence>
<dbReference type="GO" id="GO:0007155">
    <property type="term" value="P:cell adhesion"/>
    <property type="evidence" value="ECO:0007669"/>
    <property type="project" value="InterPro"/>
</dbReference>
<gene>
    <name evidence="6" type="ORF">FOB72_12105</name>
</gene>
<dbReference type="PANTHER" id="PTHR30093">
    <property type="entry name" value="GENERAL SECRETION PATHWAY PROTEIN G"/>
    <property type="match status" value="1"/>
</dbReference>
<dbReference type="Pfam" id="PF07963">
    <property type="entry name" value="N_methyl"/>
    <property type="match status" value="1"/>
</dbReference>
<dbReference type="NCBIfam" id="TIGR02532">
    <property type="entry name" value="IV_pilin_GFxxxE"/>
    <property type="match status" value="1"/>
</dbReference>
<dbReference type="GO" id="GO:0009289">
    <property type="term" value="C:pilus"/>
    <property type="evidence" value="ECO:0007669"/>
    <property type="project" value="InterPro"/>
</dbReference>
<accession>A0A5P2H5D4</accession>
<evidence type="ECO:0000313" key="7">
    <source>
        <dbReference type="Proteomes" id="UP000322822"/>
    </source>
</evidence>
<organism evidence="6 7">
    <name type="scientific">Cupriavidus pauculus</name>
    <dbReference type="NCBI Taxonomy" id="82633"/>
    <lineage>
        <taxon>Bacteria</taxon>
        <taxon>Pseudomonadati</taxon>
        <taxon>Pseudomonadota</taxon>
        <taxon>Betaproteobacteria</taxon>
        <taxon>Burkholderiales</taxon>
        <taxon>Burkholderiaceae</taxon>
        <taxon>Cupriavidus</taxon>
    </lineage>
</organism>
<keyword evidence="5" id="KW-1133">Transmembrane helix</keyword>
<dbReference type="PROSITE" id="PS00409">
    <property type="entry name" value="PROKAR_NTER_METHYL"/>
    <property type="match status" value="1"/>
</dbReference>
<evidence type="ECO:0000256" key="2">
    <source>
        <dbReference type="ARBA" id="ARBA00011156"/>
    </source>
</evidence>
<dbReference type="Gene3D" id="3.30.700.10">
    <property type="entry name" value="Glycoprotein, Type 4 Pilin"/>
    <property type="match status" value="1"/>
</dbReference>
<dbReference type="InterPro" id="IPR000983">
    <property type="entry name" value="Bac_GSPG_pilin"/>
</dbReference>
<evidence type="ECO:0000256" key="1">
    <source>
        <dbReference type="ARBA" id="ARBA00005233"/>
    </source>
</evidence>
<comment type="subunit">
    <text evidence="2">The pili are polar flexible filaments of about 5.4 nanometers diameter and 2.5 micrometers average length; they consist of only a single polypeptide chain arranged in a helical configuration of five subunits per turn in the assembled pilus.</text>
</comment>
<feature type="transmembrane region" description="Helical" evidence="5">
    <location>
        <begin position="35"/>
        <end position="55"/>
    </location>
</feature>
<evidence type="ECO:0000313" key="6">
    <source>
        <dbReference type="EMBL" id="QET02715.1"/>
    </source>
</evidence>
<dbReference type="AlphaFoldDB" id="A0A5P2H5D4"/>
<dbReference type="Proteomes" id="UP000322822">
    <property type="component" value="Chromosome 1"/>
</dbReference>
<dbReference type="InterPro" id="IPR001082">
    <property type="entry name" value="Pilin"/>
</dbReference>
<proteinExistence type="inferred from homology"/>
<dbReference type="PANTHER" id="PTHR30093:SF34">
    <property type="entry name" value="PREPILIN PEPTIDASE-DEPENDENT PROTEIN D"/>
    <property type="match status" value="1"/>
</dbReference>
<dbReference type="OrthoDB" id="8607132at2"/>
<dbReference type="GO" id="GO:0015628">
    <property type="term" value="P:protein secretion by the type II secretion system"/>
    <property type="evidence" value="ECO:0007669"/>
    <property type="project" value="InterPro"/>
</dbReference>
<keyword evidence="3" id="KW-0488">Methylation</keyword>
<keyword evidence="5" id="KW-0812">Transmembrane</keyword>
<evidence type="ECO:0000256" key="5">
    <source>
        <dbReference type="SAM" id="Phobius"/>
    </source>
</evidence>
<name>A0A5P2H5D4_9BURK</name>
<dbReference type="SUPFAM" id="SSF54523">
    <property type="entry name" value="Pili subunits"/>
    <property type="match status" value="1"/>
</dbReference>
<dbReference type="EMBL" id="CP044065">
    <property type="protein sequence ID" value="QET02715.1"/>
    <property type="molecule type" value="Genomic_DNA"/>
</dbReference>
<dbReference type="GO" id="GO:0015627">
    <property type="term" value="C:type II protein secretion system complex"/>
    <property type="evidence" value="ECO:0007669"/>
    <property type="project" value="InterPro"/>
</dbReference>
<keyword evidence="5" id="KW-0472">Membrane</keyword>
<dbReference type="PRINTS" id="PR00813">
    <property type="entry name" value="BCTERIALGSPG"/>
</dbReference>
<sequence>MKQDVSSCNEILFEGSIPMQRVQLKKLGRQAQKGFTLIELMIVVAIIGILAAIAIPQYQNYIAKSQVSRVVGELSALRTAAELCITENKMVTPVDGAAPADGECAWGATKSSLVTGAGYPTGNLNAAVDTITAQLGGNASNKILNTRISWNRNNAGTWSCTITGAGAGWDASYMPPGCAAP</sequence>
<protein>
    <submittedName>
        <fullName evidence="6">Pilin</fullName>
    </submittedName>
</protein>
<dbReference type="Pfam" id="PF00114">
    <property type="entry name" value="Pilin"/>
    <property type="match status" value="1"/>
</dbReference>
<evidence type="ECO:0000256" key="4">
    <source>
        <dbReference type="RuleBase" id="RU000389"/>
    </source>
</evidence>
<comment type="similarity">
    <text evidence="1 4">Belongs to the N-Me-Phe pilin family.</text>
</comment>
<dbReference type="InterPro" id="IPR045584">
    <property type="entry name" value="Pilin-like"/>
</dbReference>
<keyword evidence="4" id="KW-0281">Fimbrium</keyword>
<reference evidence="6 7" key="1">
    <citation type="submission" date="2019-09" db="EMBL/GenBank/DDBJ databases">
        <title>FDA dAtabase for Regulatory Grade micrObial Sequences (FDA-ARGOS): Supporting development and validation of Infectious Disease Dx tests.</title>
        <authorList>
            <person name="Sciortino C."/>
            <person name="Tallon L."/>
            <person name="Sadzewicz L."/>
            <person name="Vavikolanu K."/>
            <person name="Mehta A."/>
            <person name="Aluvathingal J."/>
            <person name="Nadendla S."/>
            <person name="Nandy P."/>
            <person name="Geyer C."/>
            <person name="Yan Y."/>
            <person name="Sichtig H."/>
        </authorList>
    </citation>
    <scope>NUCLEOTIDE SEQUENCE [LARGE SCALE GENOMIC DNA]</scope>
    <source>
        <strain evidence="6 7">FDAARGOS_664</strain>
    </source>
</reference>